<proteinExistence type="predicted"/>
<evidence type="ECO:0000313" key="3">
    <source>
        <dbReference type="Proteomes" id="UP000291483"/>
    </source>
</evidence>
<dbReference type="AlphaFoldDB" id="A0A4Q8AQZ7"/>
<dbReference type="EMBL" id="SHLC01000001">
    <property type="protein sequence ID" value="RZU66469.1"/>
    <property type="molecule type" value="Genomic_DNA"/>
</dbReference>
<feature type="region of interest" description="Disordered" evidence="1">
    <location>
        <begin position="1"/>
        <end position="36"/>
    </location>
</feature>
<feature type="compositionally biased region" description="Low complexity" evidence="1">
    <location>
        <begin position="1"/>
        <end position="25"/>
    </location>
</feature>
<name>A0A4Q8AQZ7_9MICO</name>
<evidence type="ECO:0000256" key="1">
    <source>
        <dbReference type="SAM" id="MobiDB-lite"/>
    </source>
</evidence>
<keyword evidence="3" id="KW-1185">Reference proteome</keyword>
<gene>
    <name evidence="2" type="ORF">EV379_2827</name>
</gene>
<protein>
    <submittedName>
        <fullName evidence="2">Uncharacterized protein</fullName>
    </submittedName>
</protein>
<evidence type="ECO:0000313" key="2">
    <source>
        <dbReference type="EMBL" id="RZU66469.1"/>
    </source>
</evidence>
<dbReference type="Proteomes" id="UP000291483">
    <property type="component" value="Unassembled WGS sequence"/>
</dbReference>
<sequence>MQTGLAALAGAAASASRRSTGGDSTRNGDGLTGARS</sequence>
<organism evidence="2 3">
    <name type="scientific">Microterricola gilva</name>
    <dbReference type="NCBI Taxonomy" id="393267"/>
    <lineage>
        <taxon>Bacteria</taxon>
        <taxon>Bacillati</taxon>
        <taxon>Actinomycetota</taxon>
        <taxon>Actinomycetes</taxon>
        <taxon>Micrococcales</taxon>
        <taxon>Microbacteriaceae</taxon>
        <taxon>Microterricola</taxon>
    </lineage>
</organism>
<comment type="caution">
    <text evidence="2">The sequence shown here is derived from an EMBL/GenBank/DDBJ whole genome shotgun (WGS) entry which is preliminary data.</text>
</comment>
<accession>A0A4Q8AQZ7</accession>
<reference evidence="2 3" key="1">
    <citation type="submission" date="2019-02" db="EMBL/GenBank/DDBJ databases">
        <title>Sequencing the genomes of 1000 actinobacteria strains.</title>
        <authorList>
            <person name="Klenk H.-P."/>
        </authorList>
    </citation>
    <scope>NUCLEOTIDE SEQUENCE [LARGE SCALE GENOMIC DNA]</scope>
    <source>
        <strain evidence="2 3">DSM 18319</strain>
    </source>
</reference>